<feature type="domain" description="Piwi" evidence="2">
    <location>
        <begin position="707"/>
        <end position="1120"/>
    </location>
</feature>
<dbReference type="PROSITE" id="PS50822">
    <property type="entry name" value="PIWI"/>
    <property type="match status" value="1"/>
</dbReference>
<dbReference type="GO" id="GO:0003676">
    <property type="term" value="F:nucleic acid binding"/>
    <property type="evidence" value="ECO:0007669"/>
    <property type="project" value="InterPro"/>
</dbReference>
<dbReference type="PANTHER" id="PTHR22891">
    <property type="entry name" value="EUKARYOTIC TRANSLATION INITIATION FACTOR 2C"/>
    <property type="match status" value="1"/>
</dbReference>
<feature type="region of interest" description="Disordered" evidence="1">
    <location>
        <begin position="71"/>
        <end position="109"/>
    </location>
</feature>
<dbReference type="InterPro" id="IPR036085">
    <property type="entry name" value="PAZ_dom_sf"/>
</dbReference>
<feature type="region of interest" description="Disordered" evidence="1">
    <location>
        <begin position="941"/>
        <end position="1034"/>
    </location>
</feature>
<dbReference type="SMART" id="SM01163">
    <property type="entry name" value="DUF1785"/>
    <property type="match status" value="1"/>
</dbReference>
<evidence type="ECO:0000259" key="2">
    <source>
        <dbReference type="PROSITE" id="PS50822"/>
    </source>
</evidence>
<protein>
    <recommendedName>
        <fullName evidence="2">Piwi domain-containing protein</fullName>
    </recommendedName>
</protein>
<dbReference type="AlphaFoldDB" id="A0AAN6EVR5"/>
<feature type="region of interest" description="Disordered" evidence="1">
    <location>
        <begin position="150"/>
        <end position="181"/>
    </location>
</feature>
<proteinExistence type="predicted"/>
<dbReference type="Proteomes" id="UP001161757">
    <property type="component" value="Unassembled WGS sequence"/>
</dbReference>
<accession>A0AAN6EVR5</accession>
<dbReference type="Gene3D" id="2.170.260.10">
    <property type="entry name" value="paz domain"/>
    <property type="match status" value="1"/>
</dbReference>
<dbReference type="SUPFAM" id="SSF101690">
    <property type="entry name" value="PAZ domain"/>
    <property type="match status" value="1"/>
</dbReference>
<sequence>MLRGLPADPSGCLPSDDLAAFWLEHFNGSVAFTKGGGNVWTFSFVCFPGDAVSTRKRPGIAKMCAFKPDWGKRTGGASGPGTPKSNLTPTAPSFTPGKQPQPTPASLSKSFEKLSLSSGGHLLANYFEIKVGTVSELWRYTLSFRKLRKGGDAATPTKGKGKEQPAPNPAEDRDDDDPGVGRAKKRRIVWLVMNALQQFTKIPMATDYGTEVITTGEIHFRNNSPTLHIRYYDEYQAGPHPDCDVFDVTLSEPIKLSIGELFKFLSTDNSAVTAENYHRKEETIKALNTVFSYRPYRRCFSSRANQGTMQDAKLTTVNGQRFYGVALRPGNRVETETGDAIVEKNLASGLQVIPGFARSVRAVLAQQGRLYLNINTSTQVFYELGTSKSLQQLINAWKKGNYENLPWYDVRHPLAGFLRGLRVRTTYLGPDKDFIARVSNIATPRTPNQEPFPGNCQMLPARLQGIQSVSNYFRENHQDISGRVSNDIVVVLGDGDFRKTIPAGCLEVIPGQMNRNIAEKPRAGIRGPVENKSLIIQKGKEVFLGPGNKEPGASEFGLGLEQNLVRVPVFKLKQPTVRYGVQASQSGSQSDQVDSQSLRYGSWNLVRKSFFKPAKGFRWTYAELCLEGGTPATQNVRDTFKGSFGDQLGSLGIKNSEFVRHPQRPTHIYRLPCTRLPAPHEHNAIKQLGDGIRTVLRDLKENCRVHLAVLLLPRKDVELYSAIKQIGDQEVGLSTVCHVLSRVGYGPTATFGPKTTPDFLGNLAMKANLKLDVSAVNQALDSNDKGPILTPTTMIIGIDVTHPGLGAMKGAPSVAAVVGSVDPEFSQWPASLKENVVSQATVDDKDRKKKDKESNERVVNLHTLVYERILDYYTRNKKLPDKIIVYRDGLSEGQFEMCKTQEFPSIQEGVRRLLTQLNQPQTKPPPIILICAVKRHNTRLFPETDKENDDLFIGRGGKSGGGGQGGGQYRGRGDSRGSGRGRGRGNSSNRGRFGEDGYSSGGDRGGRGRGRGGGGGGGGPGPSSGPPYNHNPLPGTLVNSHITYGEGQDFFLISQKAIQGTARPTHYVILHNGTTFGRDQIAQMTHNLCYLFGRATRSVGVCPAAYYADLAADRARCYMRRIYSPGSTNQRFDAAMANVNLKLHPDLEKTMFYL</sequence>
<reference evidence="3" key="1">
    <citation type="submission" date="2023-01" db="EMBL/GenBank/DDBJ databases">
        <title>Exophiala dermititidis isolated from Cystic Fibrosis Patient.</title>
        <authorList>
            <person name="Kurbessoian T."/>
            <person name="Crocker A."/>
            <person name="Murante D."/>
            <person name="Hogan D.A."/>
            <person name="Stajich J.E."/>
        </authorList>
    </citation>
    <scope>NUCLEOTIDE SEQUENCE</scope>
    <source>
        <strain evidence="3">Ex8</strain>
    </source>
</reference>
<evidence type="ECO:0000313" key="3">
    <source>
        <dbReference type="EMBL" id="KAJ8992525.1"/>
    </source>
</evidence>
<dbReference type="Gene3D" id="3.30.420.10">
    <property type="entry name" value="Ribonuclease H-like superfamily/Ribonuclease H"/>
    <property type="match status" value="1"/>
</dbReference>
<dbReference type="SMART" id="SM00950">
    <property type="entry name" value="Piwi"/>
    <property type="match status" value="1"/>
</dbReference>
<gene>
    <name evidence="3" type="ORF">HRR80_003624</name>
</gene>
<dbReference type="InterPro" id="IPR036397">
    <property type="entry name" value="RNaseH_sf"/>
</dbReference>
<dbReference type="Pfam" id="PF08699">
    <property type="entry name" value="ArgoL1"/>
    <property type="match status" value="1"/>
</dbReference>
<dbReference type="Pfam" id="PF02171">
    <property type="entry name" value="Piwi"/>
    <property type="match status" value="2"/>
</dbReference>
<organism evidence="3 4">
    <name type="scientific">Exophiala dermatitidis</name>
    <name type="common">Black yeast-like fungus</name>
    <name type="synonym">Wangiella dermatitidis</name>
    <dbReference type="NCBI Taxonomy" id="5970"/>
    <lineage>
        <taxon>Eukaryota</taxon>
        <taxon>Fungi</taxon>
        <taxon>Dikarya</taxon>
        <taxon>Ascomycota</taxon>
        <taxon>Pezizomycotina</taxon>
        <taxon>Eurotiomycetes</taxon>
        <taxon>Chaetothyriomycetidae</taxon>
        <taxon>Chaetothyriales</taxon>
        <taxon>Herpotrichiellaceae</taxon>
        <taxon>Exophiala</taxon>
    </lineage>
</organism>
<name>A0AAN6EVR5_EXODE</name>
<dbReference type="Gene3D" id="3.40.50.2300">
    <property type="match status" value="1"/>
</dbReference>
<feature type="compositionally biased region" description="Gly residues" evidence="1">
    <location>
        <begin position="954"/>
        <end position="970"/>
    </location>
</feature>
<dbReference type="SUPFAM" id="SSF53098">
    <property type="entry name" value="Ribonuclease H-like"/>
    <property type="match status" value="2"/>
</dbReference>
<feature type="compositionally biased region" description="Gly residues" evidence="1">
    <location>
        <begin position="1011"/>
        <end position="1022"/>
    </location>
</feature>
<dbReference type="EMBL" id="JAJGCB010000005">
    <property type="protein sequence ID" value="KAJ8992525.1"/>
    <property type="molecule type" value="Genomic_DNA"/>
</dbReference>
<dbReference type="InterPro" id="IPR012337">
    <property type="entry name" value="RNaseH-like_sf"/>
</dbReference>
<evidence type="ECO:0000256" key="1">
    <source>
        <dbReference type="SAM" id="MobiDB-lite"/>
    </source>
</evidence>
<dbReference type="InterPro" id="IPR003165">
    <property type="entry name" value="Piwi"/>
</dbReference>
<feature type="compositionally biased region" description="Polar residues" evidence="1">
    <location>
        <begin position="83"/>
        <end position="100"/>
    </location>
</feature>
<comment type="caution">
    <text evidence="3">The sequence shown here is derived from an EMBL/GenBank/DDBJ whole genome shotgun (WGS) entry which is preliminary data.</text>
</comment>
<evidence type="ECO:0000313" key="4">
    <source>
        <dbReference type="Proteomes" id="UP001161757"/>
    </source>
</evidence>
<dbReference type="InterPro" id="IPR014811">
    <property type="entry name" value="ArgoL1"/>
</dbReference>